<dbReference type="Proteomes" id="UP000637578">
    <property type="component" value="Unassembled WGS sequence"/>
</dbReference>
<gene>
    <name evidence="9" type="ORF">GCM10012275_44460</name>
</gene>
<evidence type="ECO:0000313" key="9">
    <source>
        <dbReference type="EMBL" id="GGM69154.1"/>
    </source>
</evidence>
<reference evidence="9" key="1">
    <citation type="journal article" date="2014" name="Int. J. Syst. Evol. Microbiol.">
        <title>Complete genome sequence of Corynebacterium casei LMG S-19264T (=DSM 44701T), isolated from a smear-ripened cheese.</title>
        <authorList>
            <consortium name="US DOE Joint Genome Institute (JGI-PGF)"/>
            <person name="Walter F."/>
            <person name="Albersmeier A."/>
            <person name="Kalinowski J."/>
            <person name="Ruckert C."/>
        </authorList>
    </citation>
    <scope>NUCLEOTIDE SEQUENCE</scope>
    <source>
        <strain evidence="9">CGMCC 4.5737</strain>
    </source>
</reference>
<feature type="transmembrane region" description="Helical" evidence="8">
    <location>
        <begin position="348"/>
        <end position="366"/>
    </location>
</feature>
<keyword evidence="10" id="KW-1185">Reference proteome</keyword>
<dbReference type="Pfam" id="PF09594">
    <property type="entry name" value="GT87"/>
    <property type="match status" value="1"/>
</dbReference>
<dbReference type="AlphaFoldDB" id="A0A8J3CHV4"/>
<sequence length="452" mass="47861">MSFALGISAAVDQARRKRPAPLPGWLVAAAPAVLAASLLAHLATQLAWPRSFHLVDLLVYRAGGLALWSGPVLYTEPVVADLRFTYPPFAALLFSPLGWVSFDTLTGPGTAVNAAALTWVVLHCWRHLGQPPGRQLAALTALLAATVFWLEPVRTTMALGQINLVLMAVVLWDLTRPDSARWKGVAVGIAAGIKLTPAFFVLYLLATRRFRAAGIAVAALLGTVAAGFLAAPAAASTFWAGTFLDSGRIGSIAVPSNQSITGMLTHLTGDGSYPRSLWLLLALTAAVTGLWLAAGARRRGQELLGVTLAGLTTTAVSPFSWSHHWVWFVPLAVLLTHHARTGSRRVGLTLLAALHLLAGAWIVGFARTGNPVPGLFFLDLFHDLPLALELLTRNVYLVIFAGTLALTATQLLRPLAPAPGPLRSPVLGARSRALPGAGRPWVLLSRRGSGRG</sequence>
<feature type="transmembrane region" description="Helical" evidence="8">
    <location>
        <begin position="26"/>
        <end position="47"/>
    </location>
</feature>
<protein>
    <recommendedName>
        <fullName evidence="11">Alpha-1,2-mannosyltransferase</fullName>
    </recommendedName>
</protein>
<comment type="caution">
    <text evidence="9">The sequence shown here is derived from an EMBL/GenBank/DDBJ whole genome shotgun (WGS) entry which is preliminary data.</text>
</comment>
<evidence type="ECO:0000256" key="1">
    <source>
        <dbReference type="ARBA" id="ARBA00004651"/>
    </source>
</evidence>
<proteinExistence type="inferred from homology"/>
<name>A0A8J3CHV4_9PSEU</name>
<keyword evidence="4 8" id="KW-0812">Transmembrane</keyword>
<evidence type="ECO:0000256" key="8">
    <source>
        <dbReference type="SAM" id="Phobius"/>
    </source>
</evidence>
<dbReference type="GO" id="GO:0005886">
    <property type="term" value="C:plasma membrane"/>
    <property type="evidence" value="ECO:0007669"/>
    <property type="project" value="UniProtKB-SubCell"/>
</dbReference>
<comment type="subcellular location">
    <subcellularLocation>
        <location evidence="1">Cell membrane</location>
        <topology evidence="1">Multi-pass membrane protein</topology>
    </subcellularLocation>
</comment>
<dbReference type="RefSeq" id="WP_189060339.1">
    <property type="nucleotide sequence ID" value="NZ_BMMK01000023.1"/>
</dbReference>
<organism evidence="9 10">
    <name type="scientific">Longimycelium tulufanense</name>
    <dbReference type="NCBI Taxonomy" id="907463"/>
    <lineage>
        <taxon>Bacteria</taxon>
        <taxon>Bacillati</taxon>
        <taxon>Actinomycetota</taxon>
        <taxon>Actinomycetes</taxon>
        <taxon>Pseudonocardiales</taxon>
        <taxon>Pseudonocardiaceae</taxon>
        <taxon>Longimycelium</taxon>
    </lineage>
</organism>
<evidence type="ECO:0000256" key="7">
    <source>
        <dbReference type="ARBA" id="ARBA00024033"/>
    </source>
</evidence>
<keyword evidence="2" id="KW-1003">Cell membrane</keyword>
<evidence type="ECO:0008006" key="11">
    <source>
        <dbReference type="Google" id="ProtNLM"/>
    </source>
</evidence>
<reference evidence="9" key="2">
    <citation type="submission" date="2020-09" db="EMBL/GenBank/DDBJ databases">
        <authorList>
            <person name="Sun Q."/>
            <person name="Zhou Y."/>
        </authorList>
    </citation>
    <scope>NUCLEOTIDE SEQUENCE</scope>
    <source>
        <strain evidence="9">CGMCC 4.5737</strain>
    </source>
</reference>
<evidence type="ECO:0000256" key="4">
    <source>
        <dbReference type="ARBA" id="ARBA00022692"/>
    </source>
</evidence>
<dbReference type="GO" id="GO:0016758">
    <property type="term" value="F:hexosyltransferase activity"/>
    <property type="evidence" value="ECO:0007669"/>
    <property type="project" value="InterPro"/>
</dbReference>
<accession>A0A8J3CHV4</accession>
<keyword evidence="5 8" id="KW-1133">Transmembrane helix</keyword>
<keyword evidence="6 8" id="KW-0472">Membrane</keyword>
<feature type="transmembrane region" description="Helical" evidence="8">
    <location>
        <begin position="134"/>
        <end position="150"/>
    </location>
</feature>
<evidence type="ECO:0000256" key="3">
    <source>
        <dbReference type="ARBA" id="ARBA00022679"/>
    </source>
</evidence>
<keyword evidence="3" id="KW-0808">Transferase</keyword>
<evidence type="ECO:0000313" key="10">
    <source>
        <dbReference type="Proteomes" id="UP000637578"/>
    </source>
</evidence>
<dbReference type="EMBL" id="BMMK01000023">
    <property type="protein sequence ID" value="GGM69154.1"/>
    <property type="molecule type" value="Genomic_DNA"/>
</dbReference>
<feature type="transmembrane region" description="Helical" evidence="8">
    <location>
        <begin position="213"/>
        <end position="235"/>
    </location>
</feature>
<feature type="transmembrane region" description="Helical" evidence="8">
    <location>
        <begin position="109"/>
        <end position="128"/>
    </location>
</feature>
<feature type="transmembrane region" description="Helical" evidence="8">
    <location>
        <begin position="386"/>
        <end position="406"/>
    </location>
</feature>
<feature type="transmembrane region" description="Helical" evidence="8">
    <location>
        <begin position="277"/>
        <end position="296"/>
    </location>
</feature>
<comment type="similarity">
    <text evidence="7">Belongs to the glycosyltransferase 87 family.</text>
</comment>
<evidence type="ECO:0000256" key="6">
    <source>
        <dbReference type="ARBA" id="ARBA00023136"/>
    </source>
</evidence>
<dbReference type="InterPro" id="IPR018584">
    <property type="entry name" value="GT87"/>
</dbReference>
<feature type="transmembrane region" description="Helical" evidence="8">
    <location>
        <begin position="186"/>
        <end position="206"/>
    </location>
</feature>
<evidence type="ECO:0000256" key="5">
    <source>
        <dbReference type="ARBA" id="ARBA00022989"/>
    </source>
</evidence>
<evidence type="ECO:0000256" key="2">
    <source>
        <dbReference type="ARBA" id="ARBA00022475"/>
    </source>
</evidence>